<evidence type="ECO:0000313" key="2">
    <source>
        <dbReference type="EMBL" id="TWF31713.1"/>
    </source>
</evidence>
<dbReference type="InterPro" id="IPR015927">
    <property type="entry name" value="Peptidase_S24_S26A/B/C"/>
</dbReference>
<feature type="domain" description="Peptidase S24/S26A/S26B/S26C" evidence="1">
    <location>
        <begin position="15"/>
        <end position="132"/>
    </location>
</feature>
<dbReference type="InterPro" id="IPR050077">
    <property type="entry name" value="LexA_repressor"/>
</dbReference>
<organism evidence="2 3">
    <name type="scientific">Chitinophaga polysaccharea</name>
    <dbReference type="NCBI Taxonomy" id="1293035"/>
    <lineage>
        <taxon>Bacteria</taxon>
        <taxon>Pseudomonadati</taxon>
        <taxon>Bacteroidota</taxon>
        <taxon>Chitinophagia</taxon>
        <taxon>Chitinophagales</taxon>
        <taxon>Chitinophagaceae</taxon>
        <taxon>Chitinophaga</taxon>
    </lineage>
</organism>
<evidence type="ECO:0000259" key="1">
    <source>
        <dbReference type="Pfam" id="PF00717"/>
    </source>
</evidence>
<keyword evidence="3" id="KW-1185">Reference proteome</keyword>
<dbReference type="CDD" id="cd06529">
    <property type="entry name" value="S24_LexA-like"/>
    <property type="match status" value="1"/>
</dbReference>
<dbReference type="SUPFAM" id="SSF51306">
    <property type="entry name" value="LexA/Signal peptidase"/>
    <property type="match status" value="1"/>
</dbReference>
<dbReference type="PANTHER" id="PTHR33516">
    <property type="entry name" value="LEXA REPRESSOR"/>
    <property type="match status" value="1"/>
</dbReference>
<dbReference type="Gene3D" id="2.10.109.10">
    <property type="entry name" value="Umud Fragment, subunit A"/>
    <property type="match status" value="1"/>
</dbReference>
<evidence type="ECO:0000313" key="3">
    <source>
        <dbReference type="Proteomes" id="UP000320811"/>
    </source>
</evidence>
<dbReference type="InterPro" id="IPR036286">
    <property type="entry name" value="LexA/Signal_pep-like_sf"/>
</dbReference>
<dbReference type="AlphaFoldDB" id="A0A561P0Q8"/>
<gene>
    <name evidence="2" type="ORF">FHW36_1187</name>
</gene>
<dbReference type="InterPro" id="IPR039418">
    <property type="entry name" value="LexA-like"/>
</dbReference>
<dbReference type="NCBIfam" id="NF007621">
    <property type="entry name" value="PRK10276.1"/>
    <property type="match status" value="1"/>
</dbReference>
<proteinExistence type="predicted"/>
<sequence>MKEVWRINDSKIILPVIAGSLPAGFPSPAADYIENSIDLNTLLISNPTATFFAQVHGDSMTGAFIHPTATHLIIDRSLAPKHRDIVVAIVLGEFTVKRYLILPQGVMLAAENPKFKPIPISEGIDAEIWGVVTYFITEAQKV</sequence>
<dbReference type="EMBL" id="VIWO01000018">
    <property type="protein sequence ID" value="TWF31713.1"/>
    <property type="molecule type" value="Genomic_DNA"/>
</dbReference>
<name>A0A561P0Q8_9BACT</name>
<dbReference type="Pfam" id="PF00717">
    <property type="entry name" value="Peptidase_S24"/>
    <property type="match status" value="1"/>
</dbReference>
<dbReference type="Proteomes" id="UP000320811">
    <property type="component" value="Unassembled WGS sequence"/>
</dbReference>
<reference evidence="2 3" key="1">
    <citation type="submission" date="2019-06" db="EMBL/GenBank/DDBJ databases">
        <title>Sorghum-associated microbial communities from plants grown in Nebraska, USA.</title>
        <authorList>
            <person name="Schachtman D."/>
        </authorList>
    </citation>
    <scope>NUCLEOTIDE SEQUENCE [LARGE SCALE GENOMIC DNA]</scope>
    <source>
        <strain evidence="2 3">1209</strain>
    </source>
</reference>
<protein>
    <submittedName>
        <fullName evidence="2">SOS response UmuD protein</fullName>
    </submittedName>
</protein>
<accession>A0A561P0Q8</accession>
<dbReference type="RefSeq" id="WP_246121264.1">
    <property type="nucleotide sequence ID" value="NZ_VIWO01000018.1"/>
</dbReference>
<comment type="caution">
    <text evidence="2">The sequence shown here is derived from an EMBL/GenBank/DDBJ whole genome shotgun (WGS) entry which is preliminary data.</text>
</comment>
<dbReference type="PANTHER" id="PTHR33516:SF2">
    <property type="entry name" value="LEXA REPRESSOR-RELATED"/>
    <property type="match status" value="1"/>
</dbReference>